<accession>A0ABR7EBT1</accession>
<comment type="subcellular location">
    <subcellularLocation>
        <location evidence="3">Cytoplasm</location>
    </subcellularLocation>
</comment>
<dbReference type="InterPro" id="IPR003728">
    <property type="entry name" value="Ribosome_maturation_RimP"/>
</dbReference>
<dbReference type="PANTHER" id="PTHR33867:SF1">
    <property type="entry name" value="RIBOSOME MATURATION FACTOR RIMP"/>
    <property type="match status" value="1"/>
</dbReference>
<evidence type="ECO:0000313" key="6">
    <source>
        <dbReference type="EMBL" id="MBC5647227.1"/>
    </source>
</evidence>
<protein>
    <recommendedName>
        <fullName evidence="3">Ribosome maturation factor RimP</fullName>
    </recommendedName>
</protein>
<evidence type="ECO:0000256" key="1">
    <source>
        <dbReference type="ARBA" id="ARBA00022490"/>
    </source>
</evidence>
<keyword evidence="2 3" id="KW-0690">Ribosome biogenesis</keyword>
<reference evidence="6 7" key="1">
    <citation type="submission" date="2020-08" db="EMBL/GenBank/DDBJ databases">
        <title>Genome public.</title>
        <authorList>
            <person name="Liu C."/>
            <person name="Sun Q."/>
        </authorList>
    </citation>
    <scope>NUCLEOTIDE SEQUENCE [LARGE SCALE GENOMIC DNA]</scope>
    <source>
        <strain evidence="6 7">NSJ-35</strain>
    </source>
</reference>
<feature type="domain" description="Ribosome maturation factor RimP C-terminal" evidence="5">
    <location>
        <begin position="87"/>
        <end position="152"/>
    </location>
</feature>
<name>A0ABR7EBT1_9FIRM</name>
<evidence type="ECO:0000259" key="5">
    <source>
        <dbReference type="Pfam" id="PF17384"/>
    </source>
</evidence>
<dbReference type="HAMAP" id="MF_01077">
    <property type="entry name" value="RimP"/>
    <property type="match status" value="1"/>
</dbReference>
<dbReference type="PANTHER" id="PTHR33867">
    <property type="entry name" value="RIBOSOME MATURATION FACTOR RIMP"/>
    <property type="match status" value="1"/>
</dbReference>
<comment type="similarity">
    <text evidence="3">Belongs to the RimP family.</text>
</comment>
<dbReference type="SUPFAM" id="SSF75420">
    <property type="entry name" value="YhbC-like, N-terminal domain"/>
    <property type="match status" value="1"/>
</dbReference>
<dbReference type="SUPFAM" id="SSF74942">
    <property type="entry name" value="YhbC-like, C-terminal domain"/>
    <property type="match status" value="1"/>
</dbReference>
<dbReference type="Gene3D" id="2.30.30.180">
    <property type="entry name" value="Ribosome maturation factor RimP, C-terminal domain"/>
    <property type="match status" value="1"/>
</dbReference>
<evidence type="ECO:0000313" key="7">
    <source>
        <dbReference type="Proteomes" id="UP000606889"/>
    </source>
</evidence>
<evidence type="ECO:0000256" key="2">
    <source>
        <dbReference type="ARBA" id="ARBA00022517"/>
    </source>
</evidence>
<proteinExistence type="inferred from homology"/>
<dbReference type="Pfam" id="PF02576">
    <property type="entry name" value="RimP_N"/>
    <property type="match status" value="1"/>
</dbReference>
<dbReference type="InterPro" id="IPR028998">
    <property type="entry name" value="RimP_C"/>
</dbReference>
<feature type="domain" description="Ribosome maturation factor RimP N-terminal" evidence="4">
    <location>
        <begin position="14"/>
        <end position="84"/>
    </location>
</feature>
<dbReference type="EMBL" id="JACOON010000001">
    <property type="protein sequence ID" value="MBC5647227.1"/>
    <property type="molecule type" value="Genomic_DNA"/>
</dbReference>
<comment type="caution">
    <text evidence="6">The sequence shown here is derived from an EMBL/GenBank/DDBJ whole genome shotgun (WGS) entry which is preliminary data.</text>
</comment>
<keyword evidence="7" id="KW-1185">Reference proteome</keyword>
<evidence type="ECO:0000256" key="3">
    <source>
        <dbReference type="HAMAP-Rule" id="MF_01077"/>
    </source>
</evidence>
<dbReference type="Gene3D" id="3.30.300.70">
    <property type="entry name" value="RimP-like superfamily, N-terminal"/>
    <property type="match status" value="1"/>
</dbReference>
<keyword evidence="1 3" id="KW-0963">Cytoplasm</keyword>
<organism evidence="6 7">
    <name type="scientific">Christensenella tenuis</name>
    <dbReference type="NCBI Taxonomy" id="2763033"/>
    <lineage>
        <taxon>Bacteria</taxon>
        <taxon>Bacillati</taxon>
        <taxon>Bacillota</taxon>
        <taxon>Clostridia</taxon>
        <taxon>Christensenellales</taxon>
        <taxon>Christensenellaceae</taxon>
        <taxon>Christensenella</taxon>
    </lineage>
</organism>
<dbReference type="InterPro" id="IPR036847">
    <property type="entry name" value="RimP_C_sf"/>
</dbReference>
<dbReference type="Proteomes" id="UP000606889">
    <property type="component" value="Unassembled WGS sequence"/>
</dbReference>
<sequence length="152" mass="17231">MAKNTRAMVEEIAVPIIEALGFEYVDTEYAKQGQDWLLTVYIDKIGGVLIDDCEAVSRAIETVLDERDLIAESYILCVSSPGLDRPLKNERDYKRCLGQKVDVKLYKPFLEKKEYTGVLSAYTPTSITIETAENEIIFECKEVAKLSLHLDF</sequence>
<dbReference type="RefSeq" id="WP_186856740.1">
    <property type="nucleotide sequence ID" value="NZ_JACOON010000001.1"/>
</dbReference>
<evidence type="ECO:0000259" key="4">
    <source>
        <dbReference type="Pfam" id="PF02576"/>
    </source>
</evidence>
<dbReference type="InterPro" id="IPR028989">
    <property type="entry name" value="RimP_N"/>
</dbReference>
<dbReference type="CDD" id="cd01734">
    <property type="entry name" value="YlxS_C"/>
    <property type="match status" value="1"/>
</dbReference>
<gene>
    <name evidence="3" type="primary">rimP</name>
    <name evidence="6" type="ORF">H8S18_02620</name>
</gene>
<dbReference type="InterPro" id="IPR035956">
    <property type="entry name" value="RimP_N_sf"/>
</dbReference>
<comment type="function">
    <text evidence="3">Required for maturation of 30S ribosomal subunits.</text>
</comment>
<dbReference type="Pfam" id="PF17384">
    <property type="entry name" value="DUF150_C"/>
    <property type="match status" value="1"/>
</dbReference>